<dbReference type="SUPFAM" id="SSF48371">
    <property type="entry name" value="ARM repeat"/>
    <property type="match status" value="1"/>
</dbReference>
<dbReference type="PANTHER" id="PTHR21481:SF0">
    <property type="entry name" value="PROTEIN CLEC16A"/>
    <property type="match status" value="1"/>
</dbReference>
<dbReference type="InterPro" id="IPR019155">
    <property type="entry name" value="CLEC16A/TT9_N"/>
</dbReference>
<proteinExistence type="predicted"/>
<protein>
    <submittedName>
        <fullName evidence="4">Predicted protein</fullName>
    </submittedName>
</protein>
<evidence type="ECO:0000259" key="3">
    <source>
        <dbReference type="Pfam" id="PF09758"/>
    </source>
</evidence>
<dbReference type="AlphaFoldDB" id="D2V9W7"/>
<evidence type="ECO:0000256" key="1">
    <source>
        <dbReference type="ARBA" id="ARBA00023006"/>
    </source>
</evidence>
<feature type="region of interest" description="Disordered" evidence="2">
    <location>
        <begin position="541"/>
        <end position="562"/>
    </location>
</feature>
<dbReference type="GO" id="GO:0006914">
    <property type="term" value="P:autophagy"/>
    <property type="evidence" value="ECO:0007669"/>
    <property type="project" value="UniProtKB-KW"/>
</dbReference>
<dbReference type="InterPro" id="IPR016024">
    <property type="entry name" value="ARM-type_fold"/>
</dbReference>
<dbReference type="STRING" id="5762.D2V9W7"/>
<keyword evidence="1" id="KW-0072">Autophagy</keyword>
<dbReference type="KEGG" id="ngr:NAEGRDRAFT_65654"/>
<dbReference type="InterPro" id="IPR039272">
    <property type="entry name" value="CLEC16A/TT9"/>
</dbReference>
<sequence length="616" mass="71436">MRKLISGLFVQTPQKFSLETLNKLCDVLEQNKVINELNSDVVIETLRSISELMVWGDKHNERFWDLFLERNVFHFFFNVLSQPNSPNHVKKQLIQSISIMIQNMNNKNSLYFLLSNNHINELINHPLDFADEELLAYYINFLKTISLKFDKSMIQFFFDSVNSRFPLYDQAIKFCNHTDSMIRIAVRTITLNTYSEGMDEKLTESIVDLTIKKVIRDSIISFSCSDEEHNHIDNKFGLLLETILYCISQVYSVFTNEELIERLTYLLFSKEIGCENSFIEMVFDQVQRRNDNESLLLSSLCFMYSMIVNESTPTGPLLTIGMAKVSEVNQSSFDQSDNCFFNTITYLMGHSAPTRINTYHMIYRILTALWSSLDETNSLYIENYLPTLKKQFSKCKEVMKKLFTELSVFDFLDELQVEFTQYQRLFSLRSDATVSDISTLMNYEENETSQSPFDQIPLQKSNKKIETNTRFEIHEFLLIYEFVCKSPILSKLILGREKLVSLSDIINPKPEYCPGEEAVMINRETIRCSITSPITFPQMVPSSPKKAPGGTPTRTNVNTPVGHVTPTKKDNREMRHIFFDANYLYIVTVDVNRIGFGIVEETVPLFTVDVCYLFIS</sequence>
<dbReference type="Pfam" id="PF09758">
    <property type="entry name" value="FPL"/>
    <property type="match status" value="1"/>
</dbReference>
<evidence type="ECO:0000313" key="4">
    <source>
        <dbReference type="EMBL" id="EFC46320.1"/>
    </source>
</evidence>
<dbReference type="GeneID" id="8859437"/>
<dbReference type="VEuPathDB" id="AmoebaDB:NAEGRDRAFT_65654"/>
<dbReference type="GO" id="GO:0007034">
    <property type="term" value="P:vacuolar transport"/>
    <property type="evidence" value="ECO:0007669"/>
    <property type="project" value="TreeGrafter"/>
</dbReference>
<dbReference type="GO" id="GO:0005794">
    <property type="term" value="C:Golgi apparatus"/>
    <property type="evidence" value="ECO:0007669"/>
    <property type="project" value="TreeGrafter"/>
</dbReference>
<dbReference type="GO" id="GO:0005770">
    <property type="term" value="C:late endosome"/>
    <property type="evidence" value="ECO:0007669"/>
    <property type="project" value="TreeGrafter"/>
</dbReference>
<reference evidence="4 5" key="1">
    <citation type="journal article" date="2010" name="Cell">
        <title>The genome of Naegleria gruberi illuminates early eukaryotic versatility.</title>
        <authorList>
            <person name="Fritz-Laylin L.K."/>
            <person name="Prochnik S.E."/>
            <person name="Ginger M.L."/>
            <person name="Dacks J.B."/>
            <person name="Carpenter M.L."/>
            <person name="Field M.C."/>
            <person name="Kuo A."/>
            <person name="Paredez A."/>
            <person name="Chapman J."/>
            <person name="Pham J."/>
            <person name="Shu S."/>
            <person name="Neupane R."/>
            <person name="Cipriano M."/>
            <person name="Mancuso J."/>
            <person name="Tu H."/>
            <person name="Salamov A."/>
            <person name="Lindquist E."/>
            <person name="Shapiro H."/>
            <person name="Lucas S."/>
            <person name="Grigoriev I.V."/>
            <person name="Cande W.Z."/>
            <person name="Fulton C."/>
            <person name="Rokhsar D.S."/>
            <person name="Dawson S.C."/>
        </authorList>
    </citation>
    <scope>NUCLEOTIDE SEQUENCE [LARGE SCALE GENOMIC DNA]</scope>
    <source>
        <strain evidence="4 5">NEG-M</strain>
    </source>
</reference>
<dbReference type="GO" id="GO:0016197">
    <property type="term" value="P:endosomal transport"/>
    <property type="evidence" value="ECO:0007669"/>
    <property type="project" value="TreeGrafter"/>
</dbReference>
<dbReference type="GO" id="GO:1901096">
    <property type="term" value="P:regulation of autophagosome maturation"/>
    <property type="evidence" value="ECO:0007669"/>
    <property type="project" value="TreeGrafter"/>
</dbReference>
<evidence type="ECO:0000313" key="5">
    <source>
        <dbReference type="Proteomes" id="UP000006671"/>
    </source>
</evidence>
<dbReference type="EMBL" id="GG738859">
    <property type="protein sequence ID" value="EFC46320.1"/>
    <property type="molecule type" value="Genomic_DNA"/>
</dbReference>
<dbReference type="Proteomes" id="UP000006671">
    <property type="component" value="Unassembled WGS sequence"/>
</dbReference>
<gene>
    <name evidence="4" type="ORF">NAEGRDRAFT_65654</name>
</gene>
<keyword evidence="5" id="KW-1185">Reference proteome</keyword>
<dbReference type="eggNOG" id="KOG2219">
    <property type="taxonomic scope" value="Eukaryota"/>
</dbReference>
<evidence type="ECO:0000256" key="2">
    <source>
        <dbReference type="SAM" id="MobiDB-lite"/>
    </source>
</evidence>
<dbReference type="PANTHER" id="PTHR21481">
    <property type="entry name" value="PROTEIN CLEC16A"/>
    <property type="match status" value="1"/>
</dbReference>
<accession>D2V9W7</accession>
<organism evidence="5">
    <name type="scientific">Naegleria gruberi</name>
    <name type="common">Amoeba</name>
    <dbReference type="NCBI Taxonomy" id="5762"/>
    <lineage>
        <taxon>Eukaryota</taxon>
        <taxon>Discoba</taxon>
        <taxon>Heterolobosea</taxon>
        <taxon>Tetramitia</taxon>
        <taxon>Eutetramitia</taxon>
        <taxon>Vahlkampfiidae</taxon>
        <taxon>Naegleria</taxon>
    </lineage>
</organism>
<dbReference type="OMA" id="NRETIRC"/>
<feature type="domain" description="FPL" evidence="3">
    <location>
        <begin position="46"/>
        <end position="193"/>
    </location>
</feature>
<dbReference type="InParanoid" id="D2V9W7"/>
<dbReference type="OrthoDB" id="294052at2759"/>
<dbReference type="RefSeq" id="XP_002679064.1">
    <property type="nucleotide sequence ID" value="XM_002679018.1"/>
</dbReference>
<name>D2V9W7_NAEGR</name>